<reference evidence="2 3" key="1">
    <citation type="journal article" date="2018" name="Nat. Ecol. Evol.">
        <title>Pezizomycetes genomes reveal the molecular basis of ectomycorrhizal truffle lifestyle.</title>
        <authorList>
            <person name="Murat C."/>
            <person name="Payen T."/>
            <person name="Noel B."/>
            <person name="Kuo A."/>
            <person name="Morin E."/>
            <person name="Chen J."/>
            <person name="Kohler A."/>
            <person name="Krizsan K."/>
            <person name="Balestrini R."/>
            <person name="Da Silva C."/>
            <person name="Montanini B."/>
            <person name="Hainaut M."/>
            <person name="Levati E."/>
            <person name="Barry K.W."/>
            <person name="Belfiori B."/>
            <person name="Cichocki N."/>
            <person name="Clum A."/>
            <person name="Dockter R.B."/>
            <person name="Fauchery L."/>
            <person name="Guy J."/>
            <person name="Iotti M."/>
            <person name="Le Tacon F."/>
            <person name="Lindquist E.A."/>
            <person name="Lipzen A."/>
            <person name="Malagnac F."/>
            <person name="Mello A."/>
            <person name="Molinier V."/>
            <person name="Miyauchi S."/>
            <person name="Poulain J."/>
            <person name="Riccioni C."/>
            <person name="Rubini A."/>
            <person name="Sitrit Y."/>
            <person name="Splivallo R."/>
            <person name="Traeger S."/>
            <person name="Wang M."/>
            <person name="Zifcakova L."/>
            <person name="Wipf D."/>
            <person name="Zambonelli A."/>
            <person name="Paolocci F."/>
            <person name="Nowrousian M."/>
            <person name="Ottonello S."/>
            <person name="Baldrian P."/>
            <person name="Spatafora J.W."/>
            <person name="Henrissat B."/>
            <person name="Nagy L.G."/>
            <person name="Aury J.M."/>
            <person name="Wincker P."/>
            <person name="Grigoriev I.V."/>
            <person name="Bonfante P."/>
            <person name="Martin F.M."/>
        </authorList>
    </citation>
    <scope>NUCLEOTIDE SEQUENCE [LARGE SCALE GENOMIC DNA]</scope>
    <source>
        <strain evidence="2 3">ATCC MYA-4762</strain>
    </source>
</reference>
<keyword evidence="3" id="KW-1185">Reference proteome</keyword>
<protein>
    <submittedName>
        <fullName evidence="2">Uncharacterized protein</fullName>
    </submittedName>
</protein>
<gene>
    <name evidence="2" type="ORF">L211DRAFT_844337</name>
</gene>
<dbReference type="AlphaFoldDB" id="A0A3N4M689"/>
<dbReference type="EMBL" id="ML121527">
    <property type="protein sequence ID" value="RPB29338.1"/>
    <property type="molecule type" value="Genomic_DNA"/>
</dbReference>
<evidence type="ECO:0000256" key="1">
    <source>
        <dbReference type="SAM" id="MobiDB-lite"/>
    </source>
</evidence>
<evidence type="ECO:0000313" key="2">
    <source>
        <dbReference type="EMBL" id="RPB29338.1"/>
    </source>
</evidence>
<dbReference type="InParanoid" id="A0A3N4M689"/>
<sequence>MSFEFRLGWNSVTKLTPPYGAQLVMALYIQAVDFTDLISKLFLVPHTVLTIFQNPKMMPAGGKPTSTSISENPTSEDPTSENPTSENQTSENPTSLPPESQWRKEWRPPGKLGYEDYAKSMGLQTSAYKRLCKLARDCMKDVPAAVMTSRWDYVEETTKATCYLNIHKRGQEADIAIRRDFGTYVLSALLL</sequence>
<feature type="compositionally biased region" description="Polar residues" evidence="1">
    <location>
        <begin position="64"/>
        <end position="98"/>
    </location>
</feature>
<accession>A0A3N4M689</accession>
<feature type="region of interest" description="Disordered" evidence="1">
    <location>
        <begin position="55"/>
        <end position="106"/>
    </location>
</feature>
<name>A0A3N4M689_9PEZI</name>
<organism evidence="2 3">
    <name type="scientific">Terfezia boudieri ATCC MYA-4762</name>
    <dbReference type="NCBI Taxonomy" id="1051890"/>
    <lineage>
        <taxon>Eukaryota</taxon>
        <taxon>Fungi</taxon>
        <taxon>Dikarya</taxon>
        <taxon>Ascomycota</taxon>
        <taxon>Pezizomycotina</taxon>
        <taxon>Pezizomycetes</taxon>
        <taxon>Pezizales</taxon>
        <taxon>Pezizaceae</taxon>
        <taxon>Terfezia</taxon>
    </lineage>
</organism>
<dbReference type="Proteomes" id="UP000267821">
    <property type="component" value="Unassembled WGS sequence"/>
</dbReference>
<dbReference type="OrthoDB" id="10357316at2759"/>
<evidence type="ECO:0000313" key="3">
    <source>
        <dbReference type="Proteomes" id="UP000267821"/>
    </source>
</evidence>
<proteinExistence type="predicted"/>